<dbReference type="WBParaSite" id="Csp11.Scaffold630.g19944.t1">
    <property type="protein sequence ID" value="Csp11.Scaffold630.g19944.t1"/>
    <property type="gene ID" value="Csp11.Scaffold630.g19944"/>
</dbReference>
<name>A0A1I7UW50_9PELO</name>
<protein>
    <submittedName>
        <fullName evidence="2">Transposase</fullName>
    </submittedName>
</protein>
<accession>A0A1I7UW50</accession>
<keyword evidence="1" id="KW-1185">Reference proteome</keyword>
<dbReference type="Proteomes" id="UP000095282">
    <property type="component" value="Unplaced"/>
</dbReference>
<dbReference type="AlphaFoldDB" id="A0A1I7UW50"/>
<proteinExistence type="predicted"/>
<organism evidence="1 2">
    <name type="scientific">Caenorhabditis tropicalis</name>
    <dbReference type="NCBI Taxonomy" id="1561998"/>
    <lineage>
        <taxon>Eukaryota</taxon>
        <taxon>Metazoa</taxon>
        <taxon>Ecdysozoa</taxon>
        <taxon>Nematoda</taxon>
        <taxon>Chromadorea</taxon>
        <taxon>Rhabditida</taxon>
        <taxon>Rhabditina</taxon>
        <taxon>Rhabditomorpha</taxon>
        <taxon>Rhabditoidea</taxon>
        <taxon>Rhabditidae</taxon>
        <taxon>Peloderinae</taxon>
        <taxon>Caenorhabditis</taxon>
    </lineage>
</organism>
<evidence type="ECO:0000313" key="1">
    <source>
        <dbReference type="Proteomes" id="UP000095282"/>
    </source>
</evidence>
<sequence length="83" mass="9513">MEYGPPLTMQLFAVKVYADKLLHGNMSLESVRGVADCRARFPSEKSIVDVLMSEGYFESEMKCDVCQRMMTLRNRGESMEVRL</sequence>
<evidence type="ECO:0000313" key="2">
    <source>
        <dbReference type="WBParaSite" id="Csp11.Scaffold630.g19944.t1"/>
    </source>
</evidence>
<reference evidence="2" key="1">
    <citation type="submission" date="2016-11" db="UniProtKB">
        <authorList>
            <consortium name="WormBaseParasite"/>
        </authorList>
    </citation>
    <scope>IDENTIFICATION</scope>
</reference>